<feature type="binding site" evidence="3">
    <location>
        <position position="116"/>
    </location>
    <ligand>
        <name>substrate</name>
    </ligand>
</feature>
<dbReference type="STRING" id="764103.G7DST0"/>
<gene>
    <name evidence="6" type="primary">Mo00282</name>
    <name evidence="6" type="ORF">E5Q_00282</name>
</gene>
<dbReference type="GO" id="GO:0019853">
    <property type="term" value="P:L-ascorbic acid biosynthetic process"/>
    <property type="evidence" value="ECO:0007669"/>
    <property type="project" value="TreeGrafter"/>
</dbReference>
<reference evidence="6 7" key="2">
    <citation type="journal article" date="2012" name="Open Biol.">
        <title>Characteristics of nucleosomes and linker DNA regions on the genome of the basidiomycete Mixia osmundae revealed by mono- and dinucleosome mapping.</title>
        <authorList>
            <person name="Nishida H."/>
            <person name="Kondo S."/>
            <person name="Matsumoto T."/>
            <person name="Suzuki Y."/>
            <person name="Yoshikawa H."/>
            <person name="Taylor T.D."/>
            <person name="Sugiyama J."/>
        </authorList>
    </citation>
    <scope>NUCLEOTIDE SEQUENCE [LARGE SCALE GENOMIC DNA]</scope>
    <source>
        <strain evidence="7">CBS 9802 / IAM 14324 / JCM 22182 / KY 12970</strain>
    </source>
</reference>
<organism evidence="6 7">
    <name type="scientific">Mixia osmundae (strain CBS 9802 / IAM 14324 / JCM 22182 / KY 12970)</name>
    <dbReference type="NCBI Taxonomy" id="764103"/>
    <lineage>
        <taxon>Eukaryota</taxon>
        <taxon>Fungi</taxon>
        <taxon>Dikarya</taxon>
        <taxon>Basidiomycota</taxon>
        <taxon>Pucciniomycotina</taxon>
        <taxon>Mixiomycetes</taxon>
        <taxon>Mixiales</taxon>
        <taxon>Mixiaceae</taxon>
        <taxon>Mixia</taxon>
    </lineage>
</organism>
<dbReference type="InParanoid" id="G7DST0"/>
<dbReference type="Gene3D" id="2.120.10.30">
    <property type="entry name" value="TolB, C-terminal domain"/>
    <property type="match status" value="1"/>
</dbReference>
<keyword evidence="3" id="KW-0479">Metal-binding</keyword>
<dbReference type="PANTHER" id="PTHR10907">
    <property type="entry name" value="REGUCALCIN"/>
    <property type="match status" value="1"/>
</dbReference>
<feature type="active site" description="Proton donor/acceptor" evidence="2">
    <location>
        <position position="221"/>
    </location>
</feature>
<proteinExistence type="inferred from homology"/>
<keyword evidence="7" id="KW-1185">Reference proteome</keyword>
<dbReference type="InterPro" id="IPR011042">
    <property type="entry name" value="6-blade_b-propeller_TolB-like"/>
</dbReference>
<evidence type="ECO:0000259" key="5">
    <source>
        <dbReference type="Pfam" id="PF08450"/>
    </source>
</evidence>
<evidence type="ECO:0000313" key="6">
    <source>
        <dbReference type="EMBL" id="GAA93638.1"/>
    </source>
</evidence>
<feature type="domain" description="SMP-30/Gluconolactonase/LRE-like region" evidence="5">
    <location>
        <begin position="18"/>
        <end position="280"/>
    </location>
</feature>
<feature type="region of interest" description="Disordered" evidence="4">
    <location>
        <begin position="135"/>
        <end position="171"/>
    </location>
</feature>
<evidence type="ECO:0000256" key="1">
    <source>
        <dbReference type="ARBA" id="ARBA00008853"/>
    </source>
</evidence>
<feature type="binding site" evidence="3">
    <location>
        <position position="221"/>
    </location>
    <ligand>
        <name>a divalent metal cation</name>
        <dbReference type="ChEBI" id="CHEBI:60240"/>
    </ligand>
</feature>
<dbReference type="SUPFAM" id="SSF63829">
    <property type="entry name" value="Calcium-dependent phosphotriesterase"/>
    <property type="match status" value="1"/>
</dbReference>
<dbReference type="HOGENOM" id="CLU_036110_3_2_1"/>
<comment type="cofactor">
    <cofactor evidence="3">
        <name>Zn(2+)</name>
        <dbReference type="ChEBI" id="CHEBI:29105"/>
    </cofactor>
    <text evidence="3">Binds 1 divalent metal cation per subunit.</text>
</comment>
<protein>
    <recommendedName>
        <fullName evidence="5">SMP-30/Gluconolactonase/LRE-like region domain-containing protein</fullName>
    </recommendedName>
</protein>
<accession>G7DST0</accession>
<dbReference type="eggNOG" id="KOG4499">
    <property type="taxonomic scope" value="Eukaryota"/>
</dbReference>
<dbReference type="OMA" id="LWRCRAD"/>
<reference evidence="6 7" key="1">
    <citation type="journal article" date="2011" name="J. Gen. Appl. Microbiol.">
        <title>Draft genome sequencing of the enigmatic basidiomycete Mixia osmundae.</title>
        <authorList>
            <person name="Nishida H."/>
            <person name="Nagatsuka Y."/>
            <person name="Sugiyama J."/>
        </authorList>
    </citation>
    <scope>NUCLEOTIDE SEQUENCE [LARGE SCALE GENOMIC DNA]</scope>
    <source>
        <strain evidence="7">CBS 9802 / IAM 14324 / JCM 22182 / KY 12970</strain>
    </source>
</reference>
<feature type="binding site" evidence="3">
    <location>
        <position position="172"/>
    </location>
    <ligand>
        <name>a divalent metal cation</name>
        <dbReference type="ChEBI" id="CHEBI:60240"/>
    </ligand>
</feature>
<dbReference type="GO" id="GO:0005509">
    <property type="term" value="F:calcium ion binding"/>
    <property type="evidence" value="ECO:0007669"/>
    <property type="project" value="TreeGrafter"/>
</dbReference>
<dbReference type="InterPro" id="IPR013658">
    <property type="entry name" value="SGL"/>
</dbReference>
<comment type="caution">
    <text evidence="6">The sequence shown here is derived from an EMBL/GenBank/DDBJ whole genome shotgun (WGS) entry which is preliminary data.</text>
</comment>
<dbReference type="PRINTS" id="PR01790">
    <property type="entry name" value="SMP30FAMILY"/>
</dbReference>
<comment type="similarity">
    <text evidence="1">Belongs to the SMP-30/CGR1 family.</text>
</comment>
<evidence type="ECO:0000313" key="7">
    <source>
        <dbReference type="Proteomes" id="UP000009131"/>
    </source>
</evidence>
<dbReference type="GO" id="GO:0004341">
    <property type="term" value="F:gluconolactonase activity"/>
    <property type="evidence" value="ECO:0007669"/>
    <property type="project" value="TreeGrafter"/>
</dbReference>
<feature type="binding site" evidence="3">
    <location>
        <position position="113"/>
    </location>
    <ligand>
        <name>substrate</name>
    </ligand>
</feature>
<dbReference type="Pfam" id="PF08450">
    <property type="entry name" value="SGL"/>
    <property type="match status" value="1"/>
</dbReference>
<dbReference type="InterPro" id="IPR005511">
    <property type="entry name" value="SMP-30"/>
</dbReference>
<evidence type="ECO:0000256" key="2">
    <source>
        <dbReference type="PIRSR" id="PIRSR605511-1"/>
    </source>
</evidence>
<dbReference type="AlphaFoldDB" id="G7DST0"/>
<dbReference type="RefSeq" id="XP_014570483.1">
    <property type="nucleotide sequence ID" value="XM_014714997.1"/>
</dbReference>
<sequence length="323" mass="35692">MHTITAPSEPLFRSRCTLGEGPLYEARTNTLHFVDIGKNTVHHLELDGLQCETDYYRHPVTVIVLRHDHPGFLCAALRGFAYIPARLASSSAEKPAPITYLSRAFSTDLEPHRMFNDGICDARGRFFAGSKMIRGRDSRPETKPGSLFKVTQEELHSDAGPKQVKTDLTIPNGMGFTSDNRTLYLTDTETNRILAFDYDLDTGDFTNERLWVEPSGPGMPDGCCMDVDDHLWSAKFGGAAIERFNPSGDAVLRIDFPTALNITACVFGGKDMATLYVTTASLEESKDDTPENLAKYTESGNLFAIDLGAYGIKGRPRFEFASS</sequence>
<dbReference type="EMBL" id="BABT02000008">
    <property type="protein sequence ID" value="GAA93638.1"/>
    <property type="molecule type" value="Genomic_DNA"/>
</dbReference>
<evidence type="ECO:0000256" key="3">
    <source>
        <dbReference type="PIRSR" id="PIRSR605511-2"/>
    </source>
</evidence>
<dbReference type="OrthoDB" id="423498at2759"/>
<feature type="binding site" evidence="3">
    <location>
        <position position="20"/>
    </location>
    <ligand>
        <name>a divalent metal cation</name>
        <dbReference type="ChEBI" id="CHEBI:60240"/>
    </ligand>
</feature>
<name>G7DST0_MIXOS</name>
<dbReference type="Proteomes" id="UP000009131">
    <property type="component" value="Unassembled WGS sequence"/>
</dbReference>
<keyword evidence="3" id="KW-0862">Zinc</keyword>
<evidence type="ECO:0000256" key="4">
    <source>
        <dbReference type="SAM" id="MobiDB-lite"/>
    </source>
</evidence>
<dbReference type="PANTHER" id="PTHR10907:SF47">
    <property type="entry name" value="REGUCALCIN"/>
    <property type="match status" value="1"/>
</dbReference>